<dbReference type="EMBL" id="CP000440">
    <property type="protein sequence ID" value="ABI87982.1"/>
    <property type="molecule type" value="Genomic_DNA"/>
</dbReference>
<protein>
    <submittedName>
        <fullName evidence="1">Uncharacterized protein</fullName>
    </submittedName>
</protein>
<organism evidence="1 2">
    <name type="scientific">Burkholderia ambifaria (strain ATCC BAA-244 / DSM 16087 / CCUG 44356 / LMG 19182 / AMMD)</name>
    <name type="common">Burkholderia cepacia (strain AMMD)</name>
    <dbReference type="NCBI Taxonomy" id="339670"/>
    <lineage>
        <taxon>Bacteria</taxon>
        <taxon>Pseudomonadati</taxon>
        <taxon>Pseudomonadota</taxon>
        <taxon>Betaproteobacteria</taxon>
        <taxon>Burkholderiales</taxon>
        <taxon>Burkholderiaceae</taxon>
        <taxon>Burkholderia</taxon>
        <taxon>Burkholderia cepacia complex</taxon>
    </lineage>
</organism>
<evidence type="ECO:0000313" key="1">
    <source>
        <dbReference type="EMBL" id="ABI87982.1"/>
    </source>
</evidence>
<dbReference type="KEGG" id="bam:Bamb_2426"/>
<dbReference type="eggNOG" id="ENOG5033SXX">
    <property type="taxonomic scope" value="Bacteria"/>
</dbReference>
<gene>
    <name evidence="1" type="ordered locus">Bamb_2426</name>
</gene>
<keyword evidence="2" id="KW-1185">Reference proteome</keyword>
<proteinExistence type="predicted"/>
<dbReference type="Proteomes" id="UP000000662">
    <property type="component" value="Chromosome 1"/>
</dbReference>
<evidence type="ECO:0000313" key="2">
    <source>
        <dbReference type="Proteomes" id="UP000000662"/>
    </source>
</evidence>
<dbReference type="AlphaFoldDB" id="Q0BCZ1"/>
<reference evidence="1" key="1">
    <citation type="submission" date="2009-01" db="EMBL/GenBank/DDBJ databases">
        <title>Complete sequence of Chromosome 1 of Burkholderia cepacia AMMD.</title>
        <authorList>
            <consortium name="US DOE Joint Genome Institute"/>
            <person name="Copeland A."/>
            <person name="Lucas S."/>
            <person name="Lapidus A."/>
            <person name="Barry K."/>
            <person name="Detter J.C."/>
            <person name="Glavina del Rio T."/>
            <person name="Hammon N."/>
            <person name="Israni S."/>
            <person name="Pitluck S."/>
            <person name="Bruce D."/>
            <person name="Chain P."/>
            <person name="Malfatti S."/>
            <person name="Shin M."/>
            <person name="Vergez L."/>
            <person name="Schmutz J."/>
            <person name="Larimer F."/>
            <person name="Land M."/>
            <person name="Hauser L."/>
            <person name="Kyrpides N."/>
            <person name="Kim E."/>
            <person name="Parke J."/>
            <person name="Coenye T."/>
            <person name="Konstantinidis K."/>
            <person name="Ramette A."/>
            <person name="Tiedje J."/>
            <person name="Richardson P."/>
        </authorList>
    </citation>
    <scope>NUCLEOTIDE SEQUENCE [LARGE SCALE GENOMIC DNA]</scope>
    <source>
        <strain evidence="1">AMMD</strain>
    </source>
</reference>
<accession>Q0BCZ1</accession>
<name>Q0BCZ1_BURCM</name>
<sequence>MTIRPSRCSLRTSSGNHMPLPLKDLAKLNQIIERIQAGRFDANDVDNLLMKLRPYAGRETVFFEVANFVAHSDARDRGLAQQSITSFVDSIQYFREYVSENRPLDLGAPFPAYLYRLFLSQTRLADERHLKDEHKMSRTTLIKKIEANFSIDKKTGTCSLRNNKGGVELFEALRFVTGFIHSRAAFHVNDFHKDLKDVLRVQRVSFDEASWDAQTDRISLAVLCLISNTEFQLADGSQASCKLETENYFRLLSGQRRLPTGKMSSDPSTFGQLVVLGEATVGSTNMVPLRISFPLIDTNLDPHEHCHPTLFLRDHGPDAFAGCKVEIINFAPDMSLSADFKLVRTDSIVG</sequence>